<gene>
    <name evidence="2" type="ORF">UK23_17840</name>
</gene>
<dbReference type="Proteomes" id="UP000033393">
    <property type="component" value="Unassembled WGS sequence"/>
</dbReference>
<sequence length="145" mass="15829">MSVTEVAARPTAVVAATTTWREFPRRWQPMLDEVWACLRAGGITSGCRNIMLYRDDVPNVEVGVELTVPCSLTGNVVASELPAAQVARTVHIGPYGELGAAHQAVLAWCAANGLRTTGTRWEIYGPHDPVEPWTEISYELYTSNS</sequence>
<keyword evidence="3" id="KW-1185">Reference proteome</keyword>
<dbReference type="InterPro" id="IPR011256">
    <property type="entry name" value="Reg_factor_effector_dom_sf"/>
</dbReference>
<name>A0A0F0GXH9_LENAE</name>
<proteinExistence type="predicted"/>
<evidence type="ECO:0000259" key="1">
    <source>
        <dbReference type="SMART" id="SM00871"/>
    </source>
</evidence>
<protein>
    <submittedName>
        <fullName evidence="2">Transcription activator effector-binding protein</fullName>
    </submittedName>
</protein>
<dbReference type="InterPro" id="IPR010499">
    <property type="entry name" value="AraC_E-bd"/>
</dbReference>
<dbReference type="Gene3D" id="3.20.80.10">
    <property type="entry name" value="Regulatory factor, effector binding domain"/>
    <property type="match status" value="1"/>
</dbReference>
<accession>A0A0F0GXH9</accession>
<organism evidence="2 3">
    <name type="scientific">Lentzea aerocolonigenes</name>
    <name type="common">Lechevalieria aerocolonigenes</name>
    <name type="synonym">Saccharothrix aerocolonigenes</name>
    <dbReference type="NCBI Taxonomy" id="68170"/>
    <lineage>
        <taxon>Bacteria</taxon>
        <taxon>Bacillati</taxon>
        <taxon>Actinomycetota</taxon>
        <taxon>Actinomycetes</taxon>
        <taxon>Pseudonocardiales</taxon>
        <taxon>Pseudonocardiaceae</taxon>
        <taxon>Lentzea</taxon>
    </lineage>
</organism>
<dbReference type="AlphaFoldDB" id="A0A0F0GXH9"/>
<reference evidence="2 3" key="1">
    <citation type="submission" date="2015-02" db="EMBL/GenBank/DDBJ databases">
        <authorList>
            <person name="Ju K.-S."/>
            <person name="Doroghazi J.R."/>
            <person name="Metcalf W."/>
        </authorList>
    </citation>
    <scope>NUCLEOTIDE SEQUENCE [LARGE SCALE GENOMIC DNA]</scope>
    <source>
        <strain evidence="2 3">NRRL B-16140</strain>
    </source>
</reference>
<feature type="domain" description="AraC effector-binding" evidence="1">
    <location>
        <begin position="1"/>
        <end position="141"/>
    </location>
</feature>
<dbReference type="EMBL" id="JYJG01000115">
    <property type="protein sequence ID" value="KJK48169.1"/>
    <property type="molecule type" value="Genomic_DNA"/>
</dbReference>
<dbReference type="SMART" id="SM00871">
    <property type="entry name" value="AraC_E_bind"/>
    <property type="match status" value="1"/>
</dbReference>
<dbReference type="InterPro" id="IPR029442">
    <property type="entry name" value="GyrI-like"/>
</dbReference>
<dbReference type="Pfam" id="PF06445">
    <property type="entry name" value="GyrI-like"/>
    <property type="match status" value="1"/>
</dbReference>
<evidence type="ECO:0000313" key="3">
    <source>
        <dbReference type="Proteomes" id="UP000033393"/>
    </source>
</evidence>
<evidence type="ECO:0000313" key="2">
    <source>
        <dbReference type="EMBL" id="KJK48169.1"/>
    </source>
</evidence>
<comment type="caution">
    <text evidence="2">The sequence shown here is derived from an EMBL/GenBank/DDBJ whole genome shotgun (WGS) entry which is preliminary data.</text>
</comment>
<dbReference type="SUPFAM" id="SSF55136">
    <property type="entry name" value="Probable bacterial effector-binding domain"/>
    <property type="match status" value="1"/>
</dbReference>
<dbReference type="PATRIC" id="fig|68170.10.peg.4470"/>